<organism evidence="2 3">
    <name type="scientific">Candidatus Woesebacteria bacterium GW2011_GWB1_38_8</name>
    <dbReference type="NCBI Taxonomy" id="1618570"/>
    <lineage>
        <taxon>Bacteria</taxon>
        <taxon>Candidatus Woeseibacteriota</taxon>
    </lineage>
</organism>
<keyword evidence="1" id="KW-1133">Transmembrane helix</keyword>
<proteinExistence type="predicted"/>
<dbReference type="EMBL" id="LBVL01000014">
    <property type="protein sequence ID" value="KKQ84726.1"/>
    <property type="molecule type" value="Genomic_DNA"/>
</dbReference>
<gene>
    <name evidence="2" type="ORF">UT08_C0014G0018</name>
</gene>
<accession>A0A0G0P5Z6</accession>
<dbReference type="Proteomes" id="UP000034081">
    <property type="component" value="Unassembled WGS sequence"/>
</dbReference>
<protein>
    <submittedName>
        <fullName evidence="2">Putative conserved membrane protein</fullName>
    </submittedName>
</protein>
<dbReference type="InterPro" id="IPR025833">
    <property type="entry name" value="GDYXXLXY"/>
</dbReference>
<name>A0A0G0P5Z6_9BACT</name>
<dbReference type="AlphaFoldDB" id="A0A0G0P5Z6"/>
<dbReference type="Pfam" id="PF14345">
    <property type="entry name" value="GDYXXLXY"/>
    <property type="match status" value="1"/>
</dbReference>
<comment type="caution">
    <text evidence="2">The sequence shown here is derived from an EMBL/GenBank/DDBJ whole genome shotgun (WGS) entry which is preliminary data.</text>
</comment>
<keyword evidence="1" id="KW-0472">Membrane</keyword>
<evidence type="ECO:0000313" key="2">
    <source>
        <dbReference type="EMBL" id="KKQ84726.1"/>
    </source>
</evidence>
<evidence type="ECO:0000313" key="3">
    <source>
        <dbReference type="Proteomes" id="UP000034081"/>
    </source>
</evidence>
<sequence>MTEQKNKNKYLAAVVLQVVIIIFIVIYKLLIMRGGSEIILHIKPVDPRSPLRGDYITFDYDISSIPYYLLSGDNIYNNDQVFVLLNQTGKYWIVDRVQKIRPVDQEQIFLKAVVVSGGVNPNLKQYPNDRYNPITVQYGIEEYFIPEGKGGTLPRNMEGVSAKVLVNENGQAQLKQIFIGDRPWP</sequence>
<keyword evidence="1" id="KW-0812">Transmembrane</keyword>
<reference evidence="2 3" key="1">
    <citation type="journal article" date="2015" name="Nature">
        <title>rRNA introns, odd ribosomes, and small enigmatic genomes across a large radiation of phyla.</title>
        <authorList>
            <person name="Brown C.T."/>
            <person name="Hug L.A."/>
            <person name="Thomas B.C."/>
            <person name="Sharon I."/>
            <person name="Castelle C.J."/>
            <person name="Singh A."/>
            <person name="Wilkins M.J."/>
            <person name="Williams K.H."/>
            <person name="Banfield J.F."/>
        </authorList>
    </citation>
    <scope>NUCLEOTIDE SEQUENCE [LARGE SCALE GENOMIC DNA]</scope>
</reference>
<evidence type="ECO:0000256" key="1">
    <source>
        <dbReference type="SAM" id="Phobius"/>
    </source>
</evidence>
<feature type="transmembrane region" description="Helical" evidence="1">
    <location>
        <begin position="12"/>
        <end position="31"/>
    </location>
</feature>
<dbReference type="STRING" id="1618570.UT08_C0014G0018"/>